<organism evidence="2 3">
    <name type="scientific">Emiliania huxleyi (strain CCMP1516)</name>
    <dbReference type="NCBI Taxonomy" id="280463"/>
    <lineage>
        <taxon>Eukaryota</taxon>
        <taxon>Haptista</taxon>
        <taxon>Haptophyta</taxon>
        <taxon>Prymnesiophyceae</taxon>
        <taxon>Isochrysidales</taxon>
        <taxon>Noelaerhabdaceae</taxon>
        <taxon>Emiliania</taxon>
    </lineage>
</organism>
<sequence length="66" mass="7248">MVDYHRIASGVCEKERKSELNTRARLGKGCGTPPKAPREELLLPPGDESSDAHCDHLPPSHIEMSP</sequence>
<dbReference type="KEGG" id="ehx:EMIHUDRAFT_226796"/>
<name>A0A0D3KKA5_EMIH1</name>
<evidence type="ECO:0000256" key="1">
    <source>
        <dbReference type="SAM" id="MobiDB-lite"/>
    </source>
</evidence>
<dbReference type="RefSeq" id="XP_005788619.1">
    <property type="nucleotide sequence ID" value="XM_005788562.1"/>
</dbReference>
<dbReference type="GeneID" id="17281461"/>
<reference evidence="3" key="1">
    <citation type="journal article" date="2013" name="Nature">
        <title>Pan genome of the phytoplankton Emiliania underpins its global distribution.</title>
        <authorList>
            <person name="Read B.A."/>
            <person name="Kegel J."/>
            <person name="Klute M.J."/>
            <person name="Kuo A."/>
            <person name="Lefebvre S.C."/>
            <person name="Maumus F."/>
            <person name="Mayer C."/>
            <person name="Miller J."/>
            <person name="Monier A."/>
            <person name="Salamov A."/>
            <person name="Young J."/>
            <person name="Aguilar M."/>
            <person name="Claverie J.M."/>
            <person name="Frickenhaus S."/>
            <person name="Gonzalez K."/>
            <person name="Herman E.K."/>
            <person name="Lin Y.C."/>
            <person name="Napier J."/>
            <person name="Ogata H."/>
            <person name="Sarno A.F."/>
            <person name="Shmutz J."/>
            <person name="Schroeder D."/>
            <person name="de Vargas C."/>
            <person name="Verret F."/>
            <person name="von Dassow P."/>
            <person name="Valentin K."/>
            <person name="Van de Peer Y."/>
            <person name="Wheeler G."/>
            <person name="Dacks J.B."/>
            <person name="Delwiche C.F."/>
            <person name="Dyhrman S.T."/>
            <person name="Glockner G."/>
            <person name="John U."/>
            <person name="Richards T."/>
            <person name="Worden A.Z."/>
            <person name="Zhang X."/>
            <person name="Grigoriev I.V."/>
            <person name="Allen A.E."/>
            <person name="Bidle K."/>
            <person name="Borodovsky M."/>
            <person name="Bowler C."/>
            <person name="Brownlee C."/>
            <person name="Cock J.M."/>
            <person name="Elias M."/>
            <person name="Gladyshev V.N."/>
            <person name="Groth M."/>
            <person name="Guda C."/>
            <person name="Hadaegh A."/>
            <person name="Iglesias-Rodriguez M.D."/>
            <person name="Jenkins J."/>
            <person name="Jones B.M."/>
            <person name="Lawson T."/>
            <person name="Leese F."/>
            <person name="Lindquist E."/>
            <person name="Lobanov A."/>
            <person name="Lomsadze A."/>
            <person name="Malik S.B."/>
            <person name="Marsh M.E."/>
            <person name="Mackinder L."/>
            <person name="Mock T."/>
            <person name="Mueller-Roeber B."/>
            <person name="Pagarete A."/>
            <person name="Parker M."/>
            <person name="Probert I."/>
            <person name="Quesneville H."/>
            <person name="Raines C."/>
            <person name="Rensing S.A."/>
            <person name="Riano-Pachon D.M."/>
            <person name="Richier S."/>
            <person name="Rokitta S."/>
            <person name="Shiraiwa Y."/>
            <person name="Soanes D.M."/>
            <person name="van der Giezen M."/>
            <person name="Wahlund T.M."/>
            <person name="Williams B."/>
            <person name="Wilson W."/>
            <person name="Wolfe G."/>
            <person name="Wurch L.L."/>
        </authorList>
    </citation>
    <scope>NUCLEOTIDE SEQUENCE</scope>
</reference>
<dbReference type="AlphaFoldDB" id="A0A0D3KKA5"/>
<accession>A0A0D3KKA5</accession>
<feature type="region of interest" description="Disordered" evidence="1">
    <location>
        <begin position="43"/>
        <end position="66"/>
    </location>
</feature>
<keyword evidence="3" id="KW-1185">Reference proteome</keyword>
<evidence type="ECO:0000313" key="3">
    <source>
        <dbReference type="Proteomes" id="UP000013827"/>
    </source>
</evidence>
<protein>
    <submittedName>
        <fullName evidence="2">Uncharacterized protein</fullName>
    </submittedName>
</protein>
<dbReference type="PaxDb" id="2903-EOD36190"/>
<dbReference type="HOGENOM" id="CLU_2836598_0_0_1"/>
<reference evidence="2" key="2">
    <citation type="submission" date="2024-10" db="UniProtKB">
        <authorList>
            <consortium name="EnsemblProtists"/>
        </authorList>
    </citation>
    <scope>IDENTIFICATION</scope>
</reference>
<dbReference type="Proteomes" id="UP000013827">
    <property type="component" value="Unassembled WGS sequence"/>
</dbReference>
<proteinExistence type="predicted"/>
<evidence type="ECO:0000313" key="2">
    <source>
        <dbReference type="EnsemblProtists" id="EOD36190"/>
    </source>
</evidence>
<dbReference type="EnsemblProtists" id="EOD36190">
    <property type="protein sequence ID" value="EOD36190"/>
    <property type="gene ID" value="EMIHUDRAFT_226796"/>
</dbReference>